<proteinExistence type="predicted"/>
<dbReference type="SFLD" id="SFLDG01082">
    <property type="entry name" value="B12-binding_domain_containing"/>
    <property type="match status" value="1"/>
</dbReference>
<feature type="domain" description="Radical SAM core" evidence="9">
    <location>
        <begin position="67"/>
        <end position="289"/>
    </location>
</feature>
<dbReference type="SMART" id="SM00876">
    <property type="entry name" value="BATS"/>
    <property type="match status" value="1"/>
</dbReference>
<dbReference type="HOGENOM" id="CLU_033172_0_1_12"/>
<accession>F8F3Z0</accession>
<dbReference type="PROSITE" id="PS51918">
    <property type="entry name" value="RADICAL_SAM"/>
    <property type="match status" value="1"/>
</dbReference>
<feature type="binding site" evidence="8">
    <location>
        <position position="157"/>
    </location>
    <ligand>
        <name>(3R)-3-methyl-D-ornithine</name>
        <dbReference type="ChEBI" id="CHEBI:64642"/>
    </ligand>
</feature>
<comment type="cofactor">
    <cofactor evidence="7">
        <name>[4Fe-4S] cluster</name>
        <dbReference type="ChEBI" id="CHEBI:49883"/>
    </cofactor>
    <text evidence="7">Binds 1 [4Fe-4S] cluster. The cluster is coordinated with 3 cysteines and an exchangeable S-adenosyl-L-methionine.</text>
</comment>
<evidence type="ECO:0000256" key="7">
    <source>
        <dbReference type="PIRSR" id="PIRSR004762-1"/>
    </source>
</evidence>
<dbReference type="CDD" id="cd01335">
    <property type="entry name" value="Radical_SAM"/>
    <property type="match status" value="1"/>
</dbReference>
<dbReference type="GO" id="GO:0051539">
    <property type="term" value="F:4 iron, 4 sulfur cluster binding"/>
    <property type="evidence" value="ECO:0007669"/>
    <property type="project" value="UniProtKB-KW"/>
</dbReference>
<dbReference type="SUPFAM" id="SSF102114">
    <property type="entry name" value="Radical SAM enzymes"/>
    <property type="match status" value="1"/>
</dbReference>
<dbReference type="eggNOG" id="COG0502">
    <property type="taxonomic scope" value="Bacteria"/>
</dbReference>
<keyword evidence="4 7" id="KW-0408">Iron</keyword>
<keyword evidence="2 7" id="KW-0949">S-adenosyl-L-methionine</keyword>
<keyword evidence="11" id="KW-1185">Reference proteome</keyword>
<dbReference type="Pfam" id="PF04055">
    <property type="entry name" value="Radical_SAM"/>
    <property type="match status" value="1"/>
</dbReference>
<feature type="binding site" evidence="7">
    <location>
        <position position="88"/>
    </location>
    <ligand>
        <name>[4Fe-4S] cluster</name>
        <dbReference type="ChEBI" id="CHEBI:49883"/>
        <note>4Fe-4S-S-AdoMet</note>
    </ligand>
</feature>
<feature type="binding site" evidence="8">
    <location>
        <position position="193"/>
    </location>
    <ligand>
        <name>S-adenosyl-L-methionine</name>
        <dbReference type="ChEBI" id="CHEBI:59789"/>
    </ligand>
</feature>
<evidence type="ECO:0000256" key="6">
    <source>
        <dbReference type="ARBA" id="ARBA00034078"/>
    </source>
</evidence>
<dbReference type="GO" id="GO:0044272">
    <property type="term" value="P:sulfur compound biosynthetic process"/>
    <property type="evidence" value="ECO:0007669"/>
    <property type="project" value="UniProtKB-ARBA"/>
</dbReference>
<evidence type="ECO:0000313" key="11">
    <source>
        <dbReference type="Proteomes" id="UP000000503"/>
    </source>
</evidence>
<dbReference type="SFLD" id="SFLDG01060">
    <property type="entry name" value="BATS_domain_containing"/>
    <property type="match status" value="1"/>
</dbReference>
<evidence type="ECO:0000256" key="1">
    <source>
        <dbReference type="ARBA" id="ARBA00022485"/>
    </source>
</evidence>
<reference evidence="11" key="1">
    <citation type="journal article" date="2013" name="Stand. Genomic Sci.">
        <title>Genome sequence of the thermophilic fresh-water bacterium Spirochaeta caldaria type strain (H1(T)), reclassification of Spirochaeta caldaria, Spirochaeta stenostrepta, and Spirochaeta zuelzerae in the genus Treponema as Treponema caldaria comb. nov., Treponema stenostrepta comb. nov., and Treponema zuelzerae comb. nov., and emendation of the genus Treponema.</title>
        <authorList>
            <person name="Abt B."/>
            <person name="Goker M."/>
            <person name="Scheuner C."/>
            <person name="Han C."/>
            <person name="Lu M."/>
            <person name="Misra M."/>
            <person name="Lapidus A."/>
            <person name="Nolan M."/>
            <person name="Lucas S."/>
            <person name="Hammon N."/>
            <person name="Deshpande S."/>
            <person name="Cheng J.F."/>
            <person name="Tapia R."/>
            <person name="Goodwin L.A."/>
            <person name="Pitluck S."/>
            <person name="Liolios K."/>
            <person name="Pagani I."/>
            <person name="Ivanova N."/>
            <person name="Mavromatis K."/>
            <person name="Mikhailova N."/>
            <person name="Huntemann M."/>
            <person name="Pati A."/>
            <person name="Chen A."/>
            <person name="Palaniappan K."/>
            <person name="Land M."/>
            <person name="Hauser L."/>
            <person name="Jeffries C.D."/>
            <person name="Rohde M."/>
            <person name="Spring S."/>
            <person name="Gronow S."/>
            <person name="Detter J.C."/>
            <person name="Bristow J."/>
            <person name="Eisen J.A."/>
            <person name="Markowitz V."/>
            <person name="Hugenholtz P."/>
            <person name="Kyrpides N.C."/>
            <person name="Woyke T."/>
            <person name="Klenk H.P."/>
        </authorList>
    </citation>
    <scope>NUCLEOTIDE SEQUENCE</scope>
    <source>
        <strain evidence="11">ATCC 51460 / DSM 7334 / H1</strain>
    </source>
</reference>
<dbReference type="InterPro" id="IPR024021">
    <property type="entry name" value="FeFe-hyd_HydE_rSAM"/>
</dbReference>
<dbReference type="InterPro" id="IPR006638">
    <property type="entry name" value="Elp3/MiaA/NifB-like_rSAM"/>
</dbReference>
<dbReference type="SFLD" id="SFLDF00348">
    <property type="entry name" value="FeFe_hydrogenase_maturase_(Hyd"/>
    <property type="match status" value="1"/>
</dbReference>
<dbReference type="KEGG" id="scd:Spica_1875"/>
<dbReference type="SFLD" id="SFLDG01280">
    <property type="entry name" value="HydE/PylB-like"/>
    <property type="match status" value="1"/>
</dbReference>
<dbReference type="Gene3D" id="3.20.20.70">
    <property type="entry name" value="Aldolase class I"/>
    <property type="match status" value="1"/>
</dbReference>
<evidence type="ECO:0000313" key="10">
    <source>
        <dbReference type="EMBL" id="AEJ20009.1"/>
    </source>
</evidence>
<dbReference type="InterPro" id="IPR058240">
    <property type="entry name" value="rSAM_sf"/>
</dbReference>
<organism evidence="10 11">
    <name type="scientific">Gracilinema caldarium (strain ATCC 51460 / DSM 7334 / H1)</name>
    <name type="common">Treponema caldarium</name>
    <dbReference type="NCBI Taxonomy" id="744872"/>
    <lineage>
        <taxon>Bacteria</taxon>
        <taxon>Pseudomonadati</taxon>
        <taxon>Spirochaetota</taxon>
        <taxon>Spirochaetia</taxon>
        <taxon>Spirochaetales</taxon>
        <taxon>Breznakiellaceae</taxon>
        <taxon>Gracilinema</taxon>
    </lineage>
</organism>
<gene>
    <name evidence="10" type="ordered locus">Spica_1875</name>
</gene>
<keyword evidence="3" id="KW-0479">Metal-binding</keyword>
<protein>
    <submittedName>
        <fullName evidence="10">Radical SAM domain protein</fullName>
    </submittedName>
</protein>
<dbReference type="GO" id="GO:0016740">
    <property type="term" value="F:transferase activity"/>
    <property type="evidence" value="ECO:0007669"/>
    <property type="project" value="TreeGrafter"/>
</dbReference>
<evidence type="ECO:0000256" key="5">
    <source>
        <dbReference type="ARBA" id="ARBA00023014"/>
    </source>
</evidence>
<dbReference type="STRING" id="744872.Spica_1875"/>
<evidence type="ECO:0000256" key="4">
    <source>
        <dbReference type="ARBA" id="ARBA00023004"/>
    </source>
</evidence>
<dbReference type="InterPro" id="IPR013785">
    <property type="entry name" value="Aldolase_TIM"/>
</dbReference>
<feature type="binding site" evidence="8">
    <location>
        <position position="182"/>
    </location>
    <ligand>
        <name>S-adenosyl-L-methionine</name>
        <dbReference type="ChEBI" id="CHEBI:59789"/>
    </ligand>
</feature>
<dbReference type="NCBIfam" id="TIGR03956">
    <property type="entry name" value="rSAM_HydE"/>
    <property type="match status" value="1"/>
</dbReference>
<dbReference type="Proteomes" id="UP000000503">
    <property type="component" value="Chromosome"/>
</dbReference>
<dbReference type="EMBL" id="CP002868">
    <property type="protein sequence ID" value="AEJ20009.1"/>
    <property type="molecule type" value="Genomic_DNA"/>
</dbReference>
<dbReference type="PANTHER" id="PTHR43726">
    <property type="entry name" value="3-METHYLORNITHINE SYNTHASE"/>
    <property type="match status" value="1"/>
</dbReference>
<dbReference type="PIRSF" id="PIRSF004762">
    <property type="entry name" value="CHP00423"/>
    <property type="match status" value="1"/>
</dbReference>
<name>F8F3Z0_GRAC1</name>
<dbReference type="AlphaFoldDB" id="F8F3Z0"/>
<dbReference type="InterPro" id="IPR010722">
    <property type="entry name" value="BATS_dom"/>
</dbReference>
<evidence type="ECO:0000256" key="8">
    <source>
        <dbReference type="PIRSR" id="PIRSR004762-2"/>
    </source>
</evidence>
<evidence type="ECO:0000256" key="2">
    <source>
        <dbReference type="ARBA" id="ARBA00022691"/>
    </source>
</evidence>
<dbReference type="InterPro" id="IPR007197">
    <property type="entry name" value="rSAM"/>
</dbReference>
<comment type="cofactor">
    <cofactor evidence="6">
        <name>[2Fe-2S] cluster</name>
        <dbReference type="ChEBI" id="CHEBI:190135"/>
    </cofactor>
</comment>
<evidence type="ECO:0000256" key="3">
    <source>
        <dbReference type="ARBA" id="ARBA00022723"/>
    </source>
</evidence>
<dbReference type="RefSeq" id="WP_013969300.1">
    <property type="nucleotide sequence ID" value="NC_015732.1"/>
</dbReference>
<dbReference type="Pfam" id="PF06968">
    <property type="entry name" value="BATS"/>
    <property type="match status" value="1"/>
</dbReference>
<sequence>MSKAAISSILMNGSADPAQLIRGPGTPQASIASISAASESEIRELARLPLEELKALARAAADRVHGNKVLLRGLIEVTNHCAMDCLYCGIRRSNTRAVRYRLSHEELAATIAAGRRAGFMTFVLQGGEDPALAGDGLLRLAETARTAAGPEAAITLSFGIRSRRQYEELKAAGADRYLMRFETADPELHRYLRNGLSLEQRLKALEDVRAAGLQLGSGFMTGLPGETGETLINNVLLAQRLGMEMGGVGPFIPHPETPLRDAAGGDLERAVRATALLRLALPACHIPATTAAGTIHPEGREQMLEAGANVLMPNITPVVHKKHYLLYPGKICIDESGFQCVGCLSVRVMGRGLRLSWERGDALPVVTTVRAGAVKDE</sequence>
<dbReference type="SMART" id="SM00729">
    <property type="entry name" value="Elp3"/>
    <property type="match status" value="1"/>
</dbReference>
<feature type="binding site" evidence="7">
    <location>
        <position position="85"/>
    </location>
    <ligand>
        <name>[4Fe-4S] cluster</name>
        <dbReference type="ChEBI" id="CHEBI:49883"/>
        <note>4Fe-4S-S-AdoMet</note>
    </ligand>
</feature>
<feature type="binding site" evidence="7">
    <location>
        <position position="81"/>
    </location>
    <ligand>
        <name>[4Fe-4S] cluster</name>
        <dbReference type="ChEBI" id="CHEBI:49883"/>
        <note>4Fe-4S-S-AdoMet</note>
    </ligand>
</feature>
<dbReference type="GO" id="GO:0046872">
    <property type="term" value="F:metal ion binding"/>
    <property type="evidence" value="ECO:0007669"/>
    <property type="project" value="UniProtKB-KW"/>
</dbReference>
<dbReference type="GO" id="GO:0042364">
    <property type="term" value="P:water-soluble vitamin biosynthetic process"/>
    <property type="evidence" value="ECO:0007669"/>
    <property type="project" value="UniProtKB-ARBA"/>
</dbReference>
<keyword evidence="1 7" id="KW-0004">4Fe-4S</keyword>
<evidence type="ECO:0000259" key="9">
    <source>
        <dbReference type="PROSITE" id="PS51918"/>
    </source>
</evidence>
<keyword evidence="5 7" id="KW-0411">Iron-sulfur</keyword>
<feature type="binding site" evidence="8">
    <location>
        <position position="201"/>
    </location>
    <ligand>
        <name>S-adenosyl-L-methionine</name>
        <dbReference type="ChEBI" id="CHEBI:59789"/>
    </ligand>
</feature>
<dbReference type="SFLD" id="SFLDS00029">
    <property type="entry name" value="Radical_SAM"/>
    <property type="match status" value="1"/>
</dbReference>
<dbReference type="InterPro" id="IPR034422">
    <property type="entry name" value="HydE/PylB-like"/>
</dbReference>
<dbReference type="PANTHER" id="PTHR43726:SF1">
    <property type="entry name" value="BIOTIN SYNTHASE"/>
    <property type="match status" value="1"/>
</dbReference>